<dbReference type="AlphaFoldDB" id="A0A182EYS2"/>
<reference evidence="3" key="1">
    <citation type="submission" date="2016-06" db="UniProtKB">
        <authorList>
            <consortium name="WormBaseParasite"/>
        </authorList>
    </citation>
    <scope>IDENTIFICATION</scope>
</reference>
<dbReference type="Proteomes" id="UP000271087">
    <property type="component" value="Unassembled WGS sequence"/>
</dbReference>
<protein>
    <submittedName>
        <fullName evidence="3">Glycosyltransferase family 2 protein</fullName>
    </submittedName>
</protein>
<evidence type="ECO:0000313" key="3">
    <source>
        <dbReference type="WBParaSite" id="nOo.2.0.1.t13330-RA"/>
    </source>
</evidence>
<dbReference type="EMBL" id="UYRW01014689">
    <property type="protein sequence ID" value="VDN01125.1"/>
    <property type="molecule type" value="Genomic_DNA"/>
</dbReference>
<evidence type="ECO:0000313" key="1">
    <source>
        <dbReference type="EMBL" id="VDN01125.1"/>
    </source>
</evidence>
<gene>
    <name evidence="1" type="ORF">NOO_LOCUS13330</name>
</gene>
<sequence length="57" mass="6597">MHAADSYQHRNIRRFPIAKASSRKNNLVRLFKTIIDMMPSDTYKIVIHADEIPAGEQ</sequence>
<accession>A0A182EYS2</accession>
<evidence type="ECO:0000313" key="2">
    <source>
        <dbReference type="Proteomes" id="UP000271087"/>
    </source>
</evidence>
<proteinExistence type="predicted"/>
<name>A0A182EYS2_ONCOC</name>
<dbReference type="OrthoDB" id="10051381at2759"/>
<keyword evidence="2" id="KW-1185">Reference proteome</keyword>
<dbReference type="WBParaSite" id="nOo.2.0.1.t13330-RA">
    <property type="protein sequence ID" value="nOo.2.0.1.t13330-RA"/>
    <property type="gene ID" value="nOo.2.0.1.g13330"/>
</dbReference>
<organism evidence="3">
    <name type="scientific">Onchocerca ochengi</name>
    <name type="common">Filarial nematode worm</name>
    <dbReference type="NCBI Taxonomy" id="42157"/>
    <lineage>
        <taxon>Eukaryota</taxon>
        <taxon>Metazoa</taxon>
        <taxon>Ecdysozoa</taxon>
        <taxon>Nematoda</taxon>
        <taxon>Chromadorea</taxon>
        <taxon>Rhabditida</taxon>
        <taxon>Spirurina</taxon>
        <taxon>Spiruromorpha</taxon>
        <taxon>Filarioidea</taxon>
        <taxon>Onchocercidae</taxon>
        <taxon>Onchocerca</taxon>
    </lineage>
</organism>
<reference evidence="1 2" key="2">
    <citation type="submission" date="2018-08" db="EMBL/GenBank/DDBJ databases">
        <authorList>
            <person name="Laetsch R D."/>
            <person name="Stevens L."/>
            <person name="Kumar S."/>
            <person name="Blaxter L. M."/>
        </authorList>
    </citation>
    <scope>NUCLEOTIDE SEQUENCE [LARGE SCALE GENOMIC DNA]</scope>
</reference>